<reference evidence="1" key="1">
    <citation type="submission" date="2023-10" db="EMBL/GenBank/DDBJ databases">
        <authorList>
            <person name="Rodriguez Cubillos JULIANA M."/>
            <person name="De Vega J."/>
        </authorList>
    </citation>
    <scope>NUCLEOTIDE SEQUENCE</scope>
</reference>
<evidence type="ECO:0000313" key="1">
    <source>
        <dbReference type="EMBL" id="CAJ2658611.1"/>
    </source>
</evidence>
<proteinExistence type="predicted"/>
<dbReference type="Proteomes" id="UP001177021">
    <property type="component" value="Unassembled WGS sequence"/>
</dbReference>
<evidence type="ECO:0000313" key="2">
    <source>
        <dbReference type="Proteomes" id="UP001177021"/>
    </source>
</evidence>
<dbReference type="EMBL" id="CASHSV030000311">
    <property type="protein sequence ID" value="CAJ2658611.1"/>
    <property type="molecule type" value="Genomic_DNA"/>
</dbReference>
<accession>A0ACB0KPZ7</accession>
<name>A0ACB0KPZ7_TRIPR</name>
<comment type="caution">
    <text evidence="1">The sequence shown here is derived from an EMBL/GenBank/DDBJ whole genome shotgun (WGS) entry which is preliminary data.</text>
</comment>
<keyword evidence="2" id="KW-1185">Reference proteome</keyword>
<protein>
    <submittedName>
        <fullName evidence="1">Uncharacterized protein</fullName>
    </submittedName>
</protein>
<gene>
    <name evidence="1" type="ORF">MILVUS5_LOCUS24961</name>
</gene>
<organism evidence="1 2">
    <name type="scientific">Trifolium pratense</name>
    <name type="common">Red clover</name>
    <dbReference type="NCBI Taxonomy" id="57577"/>
    <lineage>
        <taxon>Eukaryota</taxon>
        <taxon>Viridiplantae</taxon>
        <taxon>Streptophyta</taxon>
        <taxon>Embryophyta</taxon>
        <taxon>Tracheophyta</taxon>
        <taxon>Spermatophyta</taxon>
        <taxon>Magnoliopsida</taxon>
        <taxon>eudicotyledons</taxon>
        <taxon>Gunneridae</taxon>
        <taxon>Pentapetalae</taxon>
        <taxon>rosids</taxon>
        <taxon>fabids</taxon>
        <taxon>Fabales</taxon>
        <taxon>Fabaceae</taxon>
        <taxon>Papilionoideae</taxon>
        <taxon>50 kb inversion clade</taxon>
        <taxon>NPAAA clade</taxon>
        <taxon>Hologalegina</taxon>
        <taxon>IRL clade</taxon>
        <taxon>Trifolieae</taxon>
        <taxon>Trifolium</taxon>
    </lineage>
</organism>
<sequence length="482" mass="51022">MEHYPRSTQPDPSPEWTGPDSQTGLEEPMWQLGLGSAAGEDSYPLRPDEIDCTYYLRTGFCGFGSRCRFNHPRDRGAVIGAAARTVGEYPERAGQPVCQYYMRTRSCKFGASCKYHHPRQAGATDATPVSLNYYGYPLRPGEKECSYFVKTGQCKFGATCKFDHPVPASVQIPAPSPIPPVSPLHVQVPSPLYPTVQPPPSGPSSQQIGVLVARPPLLPGSYVQSPYGPVVLSPTMVPFSGWGPYQATATSPVLPSGNPANVGSTQLYGITHIPSSANAYTGPYQPSVSSVGPSSRNQKEQSFQARPNQPEYHYYSKPEDLPFGPSYSYHQPPDTSAPKATVVLSPAGLPLRPGAALCTHFAQRGICKFGPACRFDHPIASLSYSPSASSLTDAPVAPYFVGSSVGTLPPSSSSPELQPEPTVGSSRESVPSRIPSSVSTSTGSVGLTLSTGGPVSQSSTRSSSPLAPANTVTSNNVSHTSS</sequence>